<gene>
    <name evidence="1" type="ORF">V5O48_017928</name>
</gene>
<proteinExistence type="predicted"/>
<comment type="caution">
    <text evidence="1">The sequence shown here is derived from an EMBL/GenBank/DDBJ whole genome shotgun (WGS) entry which is preliminary data.</text>
</comment>
<organism evidence="1 2">
    <name type="scientific">Marasmius crinis-equi</name>
    <dbReference type="NCBI Taxonomy" id="585013"/>
    <lineage>
        <taxon>Eukaryota</taxon>
        <taxon>Fungi</taxon>
        <taxon>Dikarya</taxon>
        <taxon>Basidiomycota</taxon>
        <taxon>Agaricomycotina</taxon>
        <taxon>Agaricomycetes</taxon>
        <taxon>Agaricomycetidae</taxon>
        <taxon>Agaricales</taxon>
        <taxon>Marasmiineae</taxon>
        <taxon>Marasmiaceae</taxon>
        <taxon>Marasmius</taxon>
    </lineage>
</organism>
<evidence type="ECO:0000313" key="1">
    <source>
        <dbReference type="EMBL" id="KAL0564127.1"/>
    </source>
</evidence>
<name>A0ABR3EMM9_9AGAR</name>
<evidence type="ECO:0000313" key="2">
    <source>
        <dbReference type="Proteomes" id="UP001465976"/>
    </source>
</evidence>
<dbReference type="EMBL" id="JBAHYK010002967">
    <property type="protein sequence ID" value="KAL0564127.1"/>
    <property type="molecule type" value="Genomic_DNA"/>
</dbReference>
<accession>A0ABR3EMM9</accession>
<protein>
    <submittedName>
        <fullName evidence="1">Uncharacterized protein</fullName>
    </submittedName>
</protein>
<reference evidence="1 2" key="1">
    <citation type="submission" date="2024-02" db="EMBL/GenBank/DDBJ databases">
        <title>A draft genome for the cacao thread blight pathogen Marasmius crinis-equi.</title>
        <authorList>
            <person name="Cohen S.P."/>
            <person name="Baruah I.K."/>
            <person name="Amoako-Attah I."/>
            <person name="Bukari Y."/>
            <person name="Meinhardt L.W."/>
            <person name="Bailey B.A."/>
        </authorList>
    </citation>
    <scope>NUCLEOTIDE SEQUENCE [LARGE SCALE GENOMIC DNA]</scope>
    <source>
        <strain evidence="1 2">GH-76</strain>
    </source>
</reference>
<sequence length="92" mass="10287">MPTPQHLVDPNIAAAVQNLSMARQPREGSEEFDQCQKAYQWIIITQDSSLTQKATNPPAQTFASALRIRGMIQLLCVFDTRDGMSCNIPDQH</sequence>
<feature type="non-terminal residue" evidence="1">
    <location>
        <position position="92"/>
    </location>
</feature>
<dbReference type="Proteomes" id="UP001465976">
    <property type="component" value="Unassembled WGS sequence"/>
</dbReference>
<keyword evidence="2" id="KW-1185">Reference proteome</keyword>